<proteinExistence type="predicted"/>
<feature type="region of interest" description="Disordered" evidence="1">
    <location>
        <begin position="230"/>
        <end position="285"/>
    </location>
</feature>
<dbReference type="EMBL" id="JACEIK010004345">
    <property type="protein sequence ID" value="MCD9645140.1"/>
    <property type="molecule type" value="Genomic_DNA"/>
</dbReference>
<comment type="caution">
    <text evidence="2">The sequence shown here is derived from an EMBL/GenBank/DDBJ whole genome shotgun (WGS) entry which is preliminary data.</text>
</comment>
<reference evidence="2 3" key="1">
    <citation type="journal article" date="2021" name="BMC Genomics">
        <title>Datura genome reveals duplications of psychoactive alkaloid biosynthetic genes and high mutation rate following tissue culture.</title>
        <authorList>
            <person name="Rajewski A."/>
            <person name="Carter-House D."/>
            <person name="Stajich J."/>
            <person name="Litt A."/>
        </authorList>
    </citation>
    <scope>NUCLEOTIDE SEQUENCE [LARGE SCALE GENOMIC DNA]</scope>
    <source>
        <strain evidence="2">AR-01</strain>
    </source>
</reference>
<dbReference type="Proteomes" id="UP000823775">
    <property type="component" value="Unassembled WGS sequence"/>
</dbReference>
<keyword evidence="3" id="KW-1185">Reference proteome</keyword>
<sequence>MPMPQSTLQPMMRRPILEKVSGYGWPLSLPGPHRQAVVVAAPIGKLRVNIGHLLANEKSIIDSYITTLPVSHHDFVPKGRGTITTEGRLSYEAKKVVDITKMRDDAIVPTHRHLSFLISVGGIQISRESYPEIPLSATEHSTFMPPPLATSEPMKDSLLVSQRTLIARLDSLKTLAQLERSFDHSEVVYIWAKLDETRATVKELQESGPLVEDIGVELRTKNIARLLASLLDSPSRSSPPRDPAPPRNPGKRQLEEEDGEIEEEDDPDMVPEEASQIRATKLESL</sequence>
<name>A0ABS8VD04_DATST</name>
<protein>
    <submittedName>
        <fullName evidence="2">Uncharacterized protein</fullName>
    </submittedName>
</protein>
<evidence type="ECO:0000256" key="1">
    <source>
        <dbReference type="SAM" id="MobiDB-lite"/>
    </source>
</evidence>
<evidence type="ECO:0000313" key="2">
    <source>
        <dbReference type="EMBL" id="MCD9645140.1"/>
    </source>
</evidence>
<accession>A0ABS8VD04</accession>
<evidence type="ECO:0000313" key="3">
    <source>
        <dbReference type="Proteomes" id="UP000823775"/>
    </source>
</evidence>
<gene>
    <name evidence="2" type="ORF">HAX54_033844</name>
</gene>
<feature type="compositionally biased region" description="Acidic residues" evidence="1">
    <location>
        <begin position="255"/>
        <end position="271"/>
    </location>
</feature>
<organism evidence="2 3">
    <name type="scientific">Datura stramonium</name>
    <name type="common">Jimsonweed</name>
    <name type="synonym">Common thornapple</name>
    <dbReference type="NCBI Taxonomy" id="4076"/>
    <lineage>
        <taxon>Eukaryota</taxon>
        <taxon>Viridiplantae</taxon>
        <taxon>Streptophyta</taxon>
        <taxon>Embryophyta</taxon>
        <taxon>Tracheophyta</taxon>
        <taxon>Spermatophyta</taxon>
        <taxon>Magnoliopsida</taxon>
        <taxon>eudicotyledons</taxon>
        <taxon>Gunneridae</taxon>
        <taxon>Pentapetalae</taxon>
        <taxon>asterids</taxon>
        <taxon>lamiids</taxon>
        <taxon>Solanales</taxon>
        <taxon>Solanaceae</taxon>
        <taxon>Solanoideae</taxon>
        <taxon>Datureae</taxon>
        <taxon>Datura</taxon>
    </lineage>
</organism>